<sequence>MILAAHQPNYLPWAGYFYKMARCDAFVFLDSVQYSRTSYTARCMIKGVSGKPQWLSVPVFKKGRYHQDILEVDIDNESGWQNIHQRTLESCYSKAPYFEDYQRLIDLAYDKKWDKLSLLNAELTKAIAADLNIAPKFINLSELDISSKSSELLIDICQKMSAQVYLS</sequence>
<name>A0A1F5R7P1_9BACT</name>
<dbReference type="Proteomes" id="UP000177230">
    <property type="component" value="Unassembled WGS sequence"/>
</dbReference>
<evidence type="ECO:0000313" key="1">
    <source>
        <dbReference type="EMBL" id="OGF10439.1"/>
    </source>
</evidence>
<dbReference type="InterPro" id="IPR014985">
    <property type="entry name" value="WbqC"/>
</dbReference>
<accession>A0A1F5R7P1</accession>
<proteinExistence type="predicted"/>
<evidence type="ECO:0000313" key="2">
    <source>
        <dbReference type="Proteomes" id="UP000177230"/>
    </source>
</evidence>
<reference evidence="1 2" key="1">
    <citation type="journal article" date="2016" name="Nat. Commun.">
        <title>Thousands of microbial genomes shed light on interconnected biogeochemical processes in an aquifer system.</title>
        <authorList>
            <person name="Anantharaman K."/>
            <person name="Brown C.T."/>
            <person name="Hug L.A."/>
            <person name="Sharon I."/>
            <person name="Castelle C.J."/>
            <person name="Probst A.J."/>
            <person name="Thomas B.C."/>
            <person name="Singh A."/>
            <person name="Wilkins M.J."/>
            <person name="Karaoz U."/>
            <person name="Brodie E.L."/>
            <person name="Williams K.H."/>
            <person name="Hubbard S.S."/>
            <person name="Banfield J.F."/>
        </authorList>
    </citation>
    <scope>NUCLEOTIDE SEQUENCE [LARGE SCALE GENOMIC DNA]</scope>
</reference>
<organism evidence="1 2">
    <name type="scientific">Candidatus Edwardsbacteria bacterium GWF2_54_11</name>
    <dbReference type="NCBI Taxonomy" id="1817851"/>
    <lineage>
        <taxon>Bacteria</taxon>
        <taxon>Candidatus Edwardsiibacteriota</taxon>
    </lineage>
</organism>
<dbReference type="EMBL" id="MFFM01000038">
    <property type="protein sequence ID" value="OGF10439.1"/>
    <property type="molecule type" value="Genomic_DNA"/>
</dbReference>
<protein>
    <recommendedName>
        <fullName evidence="3">WbqC-like protein</fullName>
    </recommendedName>
</protein>
<gene>
    <name evidence="1" type="ORF">A2024_08770</name>
</gene>
<evidence type="ECO:0008006" key="3">
    <source>
        <dbReference type="Google" id="ProtNLM"/>
    </source>
</evidence>
<comment type="caution">
    <text evidence="1">The sequence shown here is derived from an EMBL/GenBank/DDBJ whole genome shotgun (WGS) entry which is preliminary data.</text>
</comment>
<dbReference type="Pfam" id="PF08889">
    <property type="entry name" value="WbqC"/>
    <property type="match status" value="1"/>
</dbReference>
<dbReference type="AlphaFoldDB" id="A0A1F5R7P1"/>
<feature type="non-terminal residue" evidence="1">
    <location>
        <position position="167"/>
    </location>
</feature>